<dbReference type="PANTHER" id="PTHR30346:SF0">
    <property type="entry name" value="HCA OPERON TRANSCRIPTIONAL ACTIVATOR HCAR"/>
    <property type="match status" value="1"/>
</dbReference>
<keyword evidence="3" id="KW-0238">DNA-binding</keyword>
<dbReference type="InterPro" id="IPR036388">
    <property type="entry name" value="WH-like_DNA-bd_sf"/>
</dbReference>
<comment type="similarity">
    <text evidence="1">Belongs to the LysR transcriptional regulatory family.</text>
</comment>
<reference evidence="7" key="1">
    <citation type="journal article" date="2019" name="Int. J. Syst. Evol. Microbiol.">
        <title>The Global Catalogue of Microorganisms (GCM) 10K type strain sequencing project: providing services to taxonomists for standard genome sequencing and annotation.</title>
        <authorList>
            <consortium name="The Broad Institute Genomics Platform"/>
            <consortium name="The Broad Institute Genome Sequencing Center for Infectious Disease"/>
            <person name="Wu L."/>
            <person name="Ma J."/>
        </authorList>
    </citation>
    <scope>NUCLEOTIDE SEQUENCE [LARGE SCALE GENOMIC DNA]</scope>
    <source>
        <strain evidence="7">CGMCC 4.7426</strain>
    </source>
</reference>
<dbReference type="SUPFAM" id="SSF46785">
    <property type="entry name" value="Winged helix' DNA-binding domain"/>
    <property type="match status" value="1"/>
</dbReference>
<dbReference type="InterPro" id="IPR005119">
    <property type="entry name" value="LysR_subst-bd"/>
</dbReference>
<evidence type="ECO:0000256" key="1">
    <source>
        <dbReference type="ARBA" id="ARBA00009437"/>
    </source>
</evidence>
<dbReference type="InterPro" id="IPR036390">
    <property type="entry name" value="WH_DNA-bd_sf"/>
</dbReference>
<feature type="domain" description="HTH lysR-type" evidence="5">
    <location>
        <begin position="1"/>
        <end position="58"/>
    </location>
</feature>
<dbReference type="CDD" id="cd08414">
    <property type="entry name" value="PBP2_LTTR_aromatics_like"/>
    <property type="match status" value="1"/>
</dbReference>
<sequence length="296" mass="33761">MKIHQLKYFIAVAEELHFGRAARKLNVSQPPLSQQIKLLEHDLQATLFNRNKRNVELTPAGESLYENARLILHFIEHSKKEVLGIHKGEIGNLTVGFGGSIAFDILPEIIKTCSQSLPGIRIDLKQLTTNEQIRALEEKKIDVGILVTPIENQTINTKMLRKESLRLCLPIDHKLAIKEYIDPRELKEEKFILPPRGEGEGYFRAISQVFNDGDFTPNVVQTAKEQHTMVSLVSANIGIVIVPQSTTYIRLNNITYKEFTKPFYKMSSLAWNKNDRNPVIKSFLNLMESKILPKFS</sequence>
<evidence type="ECO:0000259" key="5">
    <source>
        <dbReference type="PROSITE" id="PS50931"/>
    </source>
</evidence>
<dbReference type="SUPFAM" id="SSF53850">
    <property type="entry name" value="Periplasmic binding protein-like II"/>
    <property type="match status" value="1"/>
</dbReference>
<organism evidence="6 7">
    <name type="scientific">Virgibacillus kekensis</name>
    <dbReference type="NCBI Taxonomy" id="202261"/>
    <lineage>
        <taxon>Bacteria</taxon>
        <taxon>Bacillati</taxon>
        <taxon>Bacillota</taxon>
        <taxon>Bacilli</taxon>
        <taxon>Bacillales</taxon>
        <taxon>Bacillaceae</taxon>
        <taxon>Virgibacillus</taxon>
    </lineage>
</organism>
<dbReference type="InterPro" id="IPR000847">
    <property type="entry name" value="LysR_HTH_N"/>
</dbReference>
<dbReference type="PANTHER" id="PTHR30346">
    <property type="entry name" value="TRANSCRIPTIONAL DUAL REGULATOR HCAR-RELATED"/>
    <property type="match status" value="1"/>
</dbReference>
<evidence type="ECO:0000313" key="7">
    <source>
        <dbReference type="Proteomes" id="UP001595989"/>
    </source>
</evidence>
<evidence type="ECO:0000256" key="4">
    <source>
        <dbReference type="ARBA" id="ARBA00023163"/>
    </source>
</evidence>
<dbReference type="Gene3D" id="1.10.10.10">
    <property type="entry name" value="Winged helix-like DNA-binding domain superfamily/Winged helix DNA-binding domain"/>
    <property type="match status" value="1"/>
</dbReference>
<evidence type="ECO:0000256" key="2">
    <source>
        <dbReference type="ARBA" id="ARBA00023015"/>
    </source>
</evidence>
<dbReference type="RefSeq" id="WP_390294026.1">
    <property type="nucleotide sequence ID" value="NZ_JBHSFU010000004.1"/>
</dbReference>
<dbReference type="PROSITE" id="PS50931">
    <property type="entry name" value="HTH_LYSR"/>
    <property type="match status" value="1"/>
</dbReference>
<dbReference type="Pfam" id="PF03466">
    <property type="entry name" value="LysR_substrate"/>
    <property type="match status" value="1"/>
</dbReference>
<dbReference type="Gene3D" id="3.40.190.10">
    <property type="entry name" value="Periplasmic binding protein-like II"/>
    <property type="match status" value="2"/>
</dbReference>
<evidence type="ECO:0000313" key="6">
    <source>
        <dbReference type="EMBL" id="MFC4557873.1"/>
    </source>
</evidence>
<name>A0ABV9DIH8_9BACI</name>
<evidence type="ECO:0000256" key="3">
    <source>
        <dbReference type="ARBA" id="ARBA00023125"/>
    </source>
</evidence>
<dbReference type="Pfam" id="PF00126">
    <property type="entry name" value="HTH_1"/>
    <property type="match status" value="1"/>
</dbReference>
<dbReference type="EMBL" id="JBHSFU010000004">
    <property type="protein sequence ID" value="MFC4557873.1"/>
    <property type="molecule type" value="Genomic_DNA"/>
</dbReference>
<dbReference type="Proteomes" id="UP001595989">
    <property type="component" value="Unassembled WGS sequence"/>
</dbReference>
<comment type="caution">
    <text evidence="6">The sequence shown here is derived from an EMBL/GenBank/DDBJ whole genome shotgun (WGS) entry which is preliminary data.</text>
</comment>
<keyword evidence="7" id="KW-1185">Reference proteome</keyword>
<dbReference type="PRINTS" id="PR00039">
    <property type="entry name" value="HTHLYSR"/>
</dbReference>
<keyword evidence="2" id="KW-0805">Transcription regulation</keyword>
<protein>
    <submittedName>
        <fullName evidence="6">LysR family transcriptional regulator</fullName>
    </submittedName>
</protein>
<keyword evidence="4" id="KW-0804">Transcription</keyword>
<accession>A0ABV9DIH8</accession>
<gene>
    <name evidence="6" type="ORF">ACFO3D_06570</name>
</gene>
<proteinExistence type="inferred from homology"/>